<dbReference type="SMART" id="SM00487">
    <property type="entry name" value="DEXDc"/>
    <property type="match status" value="1"/>
</dbReference>
<evidence type="ECO:0000256" key="1">
    <source>
        <dbReference type="SAM" id="Phobius"/>
    </source>
</evidence>
<reference evidence="3" key="1">
    <citation type="journal article" date="2021" name="PeerJ">
        <title>Extensive microbial diversity within the chicken gut microbiome revealed by metagenomics and culture.</title>
        <authorList>
            <person name="Gilroy R."/>
            <person name="Ravi A."/>
            <person name="Getino M."/>
            <person name="Pursley I."/>
            <person name="Horton D.L."/>
            <person name="Alikhan N.F."/>
            <person name="Baker D."/>
            <person name="Gharbi K."/>
            <person name="Hall N."/>
            <person name="Watson M."/>
            <person name="Adriaenssens E.M."/>
            <person name="Foster-Nyarko E."/>
            <person name="Jarju S."/>
            <person name="Secka A."/>
            <person name="Antonio M."/>
            <person name="Oren A."/>
            <person name="Chaudhuri R.R."/>
            <person name="La Ragione R."/>
            <person name="Hildebrand F."/>
            <person name="Pallen M.J."/>
        </authorList>
    </citation>
    <scope>NUCLEOTIDE SEQUENCE</scope>
    <source>
        <strain evidence="3">ChiSjej5B23-15282</strain>
    </source>
</reference>
<dbReference type="Gene3D" id="3.40.50.300">
    <property type="entry name" value="P-loop containing nucleotide triphosphate hydrolases"/>
    <property type="match status" value="2"/>
</dbReference>
<dbReference type="InterPro" id="IPR050742">
    <property type="entry name" value="Helicase_Restrict-Modif_Enz"/>
</dbReference>
<keyword evidence="1" id="KW-1133">Transmembrane helix</keyword>
<keyword evidence="1" id="KW-0812">Transmembrane</keyword>
<proteinExistence type="predicted"/>
<dbReference type="Proteomes" id="UP000824243">
    <property type="component" value="Unassembled WGS sequence"/>
</dbReference>
<gene>
    <name evidence="3" type="ORF">H9981_05095</name>
</gene>
<dbReference type="Pfam" id="PF04851">
    <property type="entry name" value="ResIII"/>
    <property type="match status" value="1"/>
</dbReference>
<keyword evidence="3" id="KW-0067">ATP-binding</keyword>
<dbReference type="EMBL" id="DXFA01000092">
    <property type="protein sequence ID" value="HIX48373.1"/>
    <property type="molecule type" value="Genomic_DNA"/>
</dbReference>
<dbReference type="InterPro" id="IPR003593">
    <property type="entry name" value="AAA+_ATPase"/>
</dbReference>
<feature type="transmembrane region" description="Helical" evidence="1">
    <location>
        <begin position="686"/>
        <end position="711"/>
    </location>
</feature>
<dbReference type="PROSITE" id="PS51192">
    <property type="entry name" value="HELICASE_ATP_BIND_1"/>
    <property type="match status" value="1"/>
</dbReference>
<dbReference type="AlphaFoldDB" id="A0A9D1VXD5"/>
<dbReference type="InterPro" id="IPR006935">
    <property type="entry name" value="Helicase/UvrB_N"/>
</dbReference>
<feature type="domain" description="Helicase ATP-binding" evidence="2">
    <location>
        <begin position="27"/>
        <end position="214"/>
    </location>
</feature>
<keyword evidence="3" id="KW-0347">Helicase</keyword>
<dbReference type="GO" id="GO:0005829">
    <property type="term" value="C:cytosol"/>
    <property type="evidence" value="ECO:0007669"/>
    <property type="project" value="TreeGrafter"/>
</dbReference>
<protein>
    <submittedName>
        <fullName evidence="3">DEAD/DEAH box helicase family protein</fullName>
    </submittedName>
</protein>
<evidence type="ECO:0000313" key="4">
    <source>
        <dbReference type="Proteomes" id="UP000824243"/>
    </source>
</evidence>
<feature type="transmembrane region" description="Helical" evidence="1">
    <location>
        <begin position="723"/>
        <end position="744"/>
    </location>
</feature>
<keyword evidence="1" id="KW-0472">Membrane</keyword>
<keyword evidence="3" id="KW-0547">Nucleotide-binding</keyword>
<evidence type="ECO:0000259" key="2">
    <source>
        <dbReference type="PROSITE" id="PS51192"/>
    </source>
</evidence>
<dbReference type="GO" id="GO:0005524">
    <property type="term" value="F:ATP binding"/>
    <property type="evidence" value="ECO:0007669"/>
    <property type="project" value="InterPro"/>
</dbReference>
<evidence type="ECO:0000313" key="3">
    <source>
        <dbReference type="EMBL" id="HIX48373.1"/>
    </source>
</evidence>
<dbReference type="CDD" id="cd18785">
    <property type="entry name" value="SF2_C"/>
    <property type="match status" value="1"/>
</dbReference>
<keyword evidence="3" id="KW-0378">Hydrolase</keyword>
<accession>A0A9D1VXD5</accession>
<sequence>MMGNIYENLLQFKGTWRDYQDRVLTNSQKYLADRKLHIVAAPGSGKTTLGIELIRRLGEPCLILSPSITIRQQWLERITEGFLADGCSPETILSNDLKNMKMITAVTYQALYSAVKHYEGALEDQDESGGESTGDPEASETVDFRDFDLFKAVKESGIQTICLDEAHHLRSEWWKALEAFMKEMEGAAVIALTATPPYDSTPNQWKRYIDLCGPIDEEISTPELVREGSLCPHEDYVYFNWPAGDELREIEEYQKKTAKARDELLADREFARMVASHKGLADPEGYSEKFLDEPKYFSALLIFCQAQGIPFSPYLKELIGTRGKLPGLNDEWLEILLQGFLYDDTESYHVLEEKRTELLGKLKEAGCIYRKKVCLTHKDVMQKLLARSKGKMESIGRIAEAEYASMGRRMRLLILCDYIKKEKLSVIGTQQEMTSEIGAVPIFEFLRRKQREGIRLGCLSGTVVIIPLDTKEKILGMLDKKKCEGNLIPIGDTGYGKLQVKGKQTHVVSAVTELFEQGEINALVGTKSLLGEGWDAPCINSLILATYVGSFMLSNQMRGRTIRTDRNDPGKTGNIWHLACIFPQKEGKKKDADFSGDYETLARRFDTFLGVSWESPVIESGIGRLGIPDFNTREEMEEINEKMLARASDREGLRRRWADAMKEIRGEMEVQQTEDIRDSEAATGYLFVHALGLEILSIILAVLSVMGRVFLEAGYLYSPGISIVLWAVTVLASAGIAKYGIRLFQFSTPERRMRRLGQAVADALAELGELEDPEHCRVEVESADGILISVWLKGGTMRDKTVFAACMEEIWGIIDNPRYLLMRKSAGRRGKEFYAVPEIFGRQKERAYTFERQIRRAMGSFQVVYTRTPEGRKTLLRARTRSFVNKNQSVLKGRKVAKGKYE</sequence>
<dbReference type="GO" id="GO:0004386">
    <property type="term" value="F:helicase activity"/>
    <property type="evidence" value="ECO:0007669"/>
    <property type="project" value="UniProtKB-KW"/>
</dbReference>
<dbReference type="SMART" id="SM00382">
    <property type="entry name" value="AAA"/>
    <property type="match status" value="1"/>
</dbReference>
<dbReference type="GO" id="GO:0003677">
    <property type="term" value="F:DNA binding"/>
    <property type="evidence" value="ECO:0007669"/>
    <property type="project" value="InterPro"/>
</dbReference>
<dbReference type="InterPro" id="IPR027417">
    <property type="entry name" value="P-loop_NTPase"/>
</dbReference>
<comment type="caution">
    <text evidence="3">The sequence shown here is derived from an EMBL/GenBank/DDBJ whole genome shotgun (WGS) entry which is preliminary data.</text>
</comment>
<dbReference type="GO" id="GO:0016787">
    <property type="term" value="F:hydrolase activity"/>
    <property type="evidence" value="ECO:0007669"/>
    <property type="project" value="InterPro"/>
</dbReference>
<reference evidence="3" key="2">
    <citation type="submission" date="2021-04" db="EMBL/GenBank/DDBJ databases">
        <authorList>
            <person name="Gilroy R."/>
        </authorList>
    </citation>
    <scope>NUCLEOTIDE SEQUENCE</scope>
    <source>
        <strain evidence="3">ChiSjej5B23-15282</strain>
    </source>
</reference>
<dbReference type="PANTHER" id="PTHR47396:SF1">
    <property type="entry name" value="ATP-DEPENDENT HELICASE IRC3-RELATED"/>
    <property type="match status" value="1"/>
</dbReference>
<organism evidence="3 4">
    <name type="scientific">Candidatus Mediterraneibacter caccavium</name>
    <dbReference type="NCBI Taxonomy" id="2838661"/>
    <lineage>
        <taxon>Bacteria</taxon>
        <taxon>Bacillati</taxon>
        <taxon>Bacillota</taxon>
        <taxon>Clostridia</taxon>
        <taxon>Lachnospirales</taxon>
        <taxon>Lachnospiraceae</taxon>
        <taxon>Mediterraneibacter</taxon>
    </lineage>
</organism>
<dbReference type="SUPFAM" id="SSF52540">
    <property type="entry name" value="P-loop containing nucleoside triphosphate hydrolases"/>
    <property type="match status" value="2"/>
</dbReference>
<dbReference type="PANTHER" id="PTHR47396">
    <property type="entry name" value="TYPE I RESTRICTION ENZYME ECOKI R PROTEIN"/>
    <property type="match status" value="1"/>
</dbReference>
<dbReference type="InterPro" id="IPR014001">
    <property type="entry name" value="Helicase_ATP-bd"/>
</dbReference>
<name>A0A9D1VXD5_9FIRM</name>